<feature type="domain" description="Methyltransferase FkbM" evidence="1">
    <location>
        <begin position="238"/>
        <end position="305"/>
    </location>
</feature>
<sequence>MIDTEVYAFGYNEHTQALIKHVKVIGIIDEYTDKAEIDSIPVISLEQLAPGITIVNCVYNSRAFSAQARLETLGGKVLFVGDFIRDDPEAFKGTMLAEAFLAMQEDYSLLKQWQHQFHDEASRQQYLSVLDFRRTLNVRHLSCFEVKIDAQYFEPFVVNRPYLHLIDGGAYDGADSLRFAECFPNYKSITILEPSTANRVLIADKTKALKHSTVLGACLGDRETTVHFEGEGTAAKMVSSGGAATAMRTIDTLVKQESTLVKLDIEGAEMQALVGAAKTLHRVDAGFAISAYHLPHDLMHILDWLKMSEVKRQFFFRHYSNGIAESVVFAL</sequence>
<dbReference type="AlphaFoldDB" id="A0AAV3TZU1"/>
<evidence type="ECO:0000313" key="3">
    <source>
        <dbReference type="Proteomes" id="UP001409585"/>
    </source>
</evidence>
<accession>A0AAV3TZU1</accession>
<evidence type="ECO:0000313" key="2">
    <source>
        <dbReference type="EMBL" id="GAA4936467.1"/>
    </source>
</evidence>
<dbReference type="EMBL" id="BAABLX010000007">
    <property type="protein sequence ID" value="GAA4936467.1"/>
    <property type="molecule type" value="Genomic_DNA"/>
</dbReference>
<evidence type="ECO:0000259" key="1">
    <source>
        <dbReference type="Pfam" id="PF05050"/>
    </source>
</evidence>
<organism evidence="2 3">
    <name type="scientific">Halioxenophilus aromaticivorans</name>
    <dbReference type="NCBI Taxonomy" id="1306992"/>
    <lineage>
        <taxon>Bacteria</taxon>
        <taxon>Pseudomonadati</taxon>
        <taxon>Pseudomonadota</taxon>
        <taxon>Gammaproteobacteria</taxon>
        <taxon>Alteromonadales</taxon>
        <taxon>Alteromonadaceae</taxon>
        <taxon>Halioxenophilus</taxon>
    </lineage>
</organism>
<comment type="caution">
    <text evidence="2">The sequence shown here is derived from an EMBL/GenBank/DDBJ whole genome shotgun (WGS) entry which is preliminary data.</text>
</comment>
<dbReference type="InterPro" id="IPR006342">
    <property type="entry name" value="FkbM_mtfrase"/>
</dbReference>
<protein>
    <recommendedName>
        <fullName evidence="1">Methyltransferase FkbM domain-containing protein</fullName>
    </recommendedName>
</protein>
<keyword evidence="3" id="KW-1185">Reference proteome</keyword>
<dbReference type="InterPro" id="IPR029063">
    <property type="entry name" value="SAM-dependent_MTases_sf"/>
</dbReference>
<name>A0AAV3TZU1_9ALTE</name>
<proteinExistence type="predicted"/>
<dbReference type="Pfam" id="PF05050">
    <property type="entry name" value="Methyltransf_21"/>
    <property type="match status" value="1"/>
</dbReference>
<dbReference type="RefSeq" id="WP_345418791.1">
    <property type="nucleotide sequence ID" value="NZ_AP031496.1"/>
</dbReference>
<gene>
    <name evidence="2" type="ORF">GCM10025791_12720</name>
</gene>
<reference evidence="3" key="1">
    <citation type="journal article" date="2019" name="Int. J. Syst. Evol. Microbiol.">
        <title>The Global Catalogue of Microorganisms (GCM) 10K type strain sequencing project: providing services to taxonomists for standard genome sequencing and annotation.</title>
        <authorList>
            <consortium name="The Broad Institute Genomics Platform"/>
            <consortium name="The Broad Institute Genome Sequencing Center for Infectious Disease"/>
            <person name="Wu L."/>
            <person name="Ma J."/>
        </authorList>
    </citation>
    <scope>NUCLEOTIDE SEQUENCE [LARGE SCALE GENOMIC DNA]</scope>
    <source>
        <strain evidence="3">JCM 19134</strain>
    </source>
</reference>
<dbReference type="Proteomes" id="UP001409585">
    <property type="component" value="Unassembled WGS sequence"/>
</dbReference>
<dbReference type="NCBIfam" id="TIGR01444">
    <property type="entry name" value="fkbM_fam"/>
    <property type="match status" value="1"/>
</dbReference>
<dbReference type="Gene3D" id="3.40.50.150">
    <property type="entry name" value="Vaccinia Virus protein VP39"/>
    <property type="match status" value="1"/>
</dbReference>
<dbReference type="SUPFAM" id="SSF53335">
    <property type="entry name" value="S-adenosyl-L-methionine-dependent methyltransferases"/>
    <property type="match status" value="1"/>
</dbReference>